<proteinExistence type="predicted"/>
<feature type="domain" description="RNA exonuclease 1 homolog-like" evidence="1">
    <location>
        <begin position="9"/>
        <end position="87"/>
    </location>
</feature>
<evidence type="ECO:0000313" key="2">
    <source>
        <dbReference type="Proteomes" id="UP000095284"/>
    </source>
</evidence>
<evidence type="ECO:0000259" key="1">
    <source>
        <dbReference type="Pfam" id="PF15870"/>
    </source>
</evidence>
<dbReference type="Proteomes" id="UP000095284">
    <property type="component" value="Unplaced"/>
</dbReference>
<dbReference type="InterPro" id="IPR031736">
    <property type="entry name" value="REXO1-like_dom"/>
</dbReference>
<dbReference type="Pfam" id="PF15870">
    <property type="entry name" value="EloA-BP1"/>
    <property type="match status" value="1"/>
</dbReference>
<protein>
    <submittedName>
        <fullName evidence="3">EloA-BP1 domain-containing protein</fullName>
    </submittedName>
</protein>
<sequence>MNATLLPLDMHSSKIPVAFRTKYLKMLYNEFCKHDLLPGQCIQMSQREEKAILDKSSTQSGYTSLMVGVVRVIRSGGFKLDQTNEMKTSVTEIRSQHTKKRVDEEKFYRILKEKYLMTDQLLKDNGYPLVVKVNGKPTVEIKSADEKKVMFIEDTELKRTCCRCGAEYGLKKDGSFVKQEDCVFHWKRAYKRRSESNFEAYLG</sequence>
<organism evidence="2 3">
    <name type="scientific">Bursaphelenchus xylophilus</name>
    <name type="common">Pinewood nematode worm</name>
    <name type="synonym">Aphelenchoides xylophilus</name>
    <dbReference type="NCBI Taxonomy" id="6326"/>
    <lineage>
        <taxon>Eukaryota</taxon>
        <taxon>Metazoa</taxon>
        <taxon>Ecdysozoa</taxon>
        <taxon>Nematoda</taxon>
        <taxon>Chromadorea</taxon>
        <taxon>Rhabditida</taxon>
        <taxon>Tylenchina</taxon>
        <taxon>Tylenchomorpha</taxon>
        <taxon>Aphelenchoidea</taxon>
        <taxon>Aphelenchoididae</taxon>
        <taxon>Bursaphelenchus</taxon>
    </lineage>
</organism>
<dbReference type="WBParaSite" id="BXY_1329500.1">
    <property type="protein sequence ID" value="BXY_1329500.1"/>
    <property type="gene ID" value="BXY_1329500"/>
</dbReference>
<dbReference type="AlphaFoldDB" id="A0A1I7SJR8"/>
<accession>A0A1I7SJR8</accession>
<reference evidence="3" key="1">
    <citation type="submission" date="2016-11" db="UniProtKB">
        <authorList>
            <consortium name="WormBaseParasite"/>
        </authorList>
    </citation>
    <scope>IDENTIFICATION</scope>
</reference>
<evidence type="ECO:0000313" key="3">
    <source>
        <dbReference type="WBParaSite" id="BXY_1329500.1"/>
    </source>
</evidence>
<name>A0A1I7SJR8_BURXY</name>